<dbReference type="InterPro" id="IPR009061">
    <property type="entry name" value="DNA-bd_dom_put_sf"/>
</dbReference>
<organism evidence="5 6">
    <name type="scientific">Halobacteriovorax vibrionivorans</name>
    <dbReference type="NCBI Taxonomy" id="2152716"/>
    <lineage>
        <taxon>Bacteria</taxon>
        <taxon>Pseudomonadati</taxon>
        <taxon>Bdellovibrionota</taxon>
        <taxon>Bacteriovoracia</taxon>
        <taxon>Bacteriovoracales</taxon>
        <taxon>Halobacteriovoraceae</taxon>
        <taxon>Halobacteriovorax</taxon>
    </lineage>
</organism>
<dbReference type="Proteomes" id="UP000443582">
    <property type="component" value="Unassembled WGS sequence"/>
</dbReference>
<keyword evidence="1" id="KW-0805">Transcription regulation</keyword>
<proteinExistence type="predicted"/>
<sequence length="113" mass="12856">MKIGELSKKTGVAASAIRYYEKMELLVPRRGDNGYREYPIEAVELLNLISQAKDLGLSLNEIKTVAKVLATNNPNGKLRKQLEDKMLELDNQIKVIRKFQKNIRNLLDSNCPL</sequence>
<dbReference type="PROSITE" id="PS50937">
    <property type="entry name" value="HTH_MERR_2"/>
    <property type="match status" value="1"/>
</dbReference>
<dbReference type="InterPro" id="IPR047057">
    <property type="entry name" value="MerR_fam"/>
</dbReference>
<evidence type="ECO:0000256" key="1">
    <source>
        <dbReference type="ARBA" id="ARBA00023015"/>
    </source>
</evidence>
<accession>A0ABY0IFB1</accession>
<keyword evidence="3" id="KW-0804">Transcription</keyword>
<feature type="domain" description="HTH merR-type" evidence="4">
    <location>
        <begin position="1"/>
        <end position="68"/>
    </location>
</feature>
<reference evidence="6" key="1">
    <citation type="journal article" date="2019" name="Int. J. Syst. Evol. Microbiol.">
        <title>Halobacteriovorax valvorus sp. nov., a novel prokaryotic predator isolated from coastal seawater of China.</title>
        <authorList>
            <person name="Chen M.-X."/>
        </authorList>
    </citation>
    <scope>NUCLEOTIDE SEQUENCE [LARGE SCALE GENOMIC DNA]</scope>
    <source>
        <strain evidence="6">BL9</strain>
    </source>
</reference>
<dbReference type="SMART" id="SM00422">
    <property type="entry name" value="HTH_MERR"/>
    <property type="match status" value="1"/>
</dbReference>
<dbReference type="SUPFAM" id="SSF46955">
    <property type="entry name" value="Putative DNA-binding domain"/>
    <property type="match status" value="1"/>
</dbReference>
<comment type="caution">
    <text evidence="5">The sequence shown here is derived from an EMBL/GenBank/DDBJ whole genome shotgun (WGS) entry which is preliminary data.</text>
</comment>
<evidence type="ECO:0000256" key="2">
    <source>
        <dbReference type="ARBA" id="ARBA00023125"/>
    </source>
</evidence>
<dbReference type="EMBL" id="QDKL01000002">
    <property type="protein sequence ID" value="RZF21623.1"/>
    <property type="molecule type" value="Genomic_DNA"/>
</dbReference>
<protein>
    <submittedName>
        <fullName evidence="5">MerR family transcriptional regulator</fullName>
    </submittedName>
</protein>
<dbReference type="PANTHER" id="PTHR30204:SF94">
    <property type="entry name" value="HEAVY METAL-DEPENDENT TRANSCRIPTIONAL REGULATOR HI_0293-RELATED"/>
    <property type="match status" value="1"/>
</dbReference>
<keyword evidence="6" id="KW-1185">Reference proteome</keyword>
<dbReference type="RefSeq" id="WP_115361191.1">
    <property type="nucleotide sequence ID" value="NZ_QDKL01000002.1"/>
</dbReference>
<dbReference type="PRINTS" id="PR00040">
    <property type="entry name" value="HTHMERR"/>
</dbReference>
<evidence type="ECO:0000259" key="4">
    <source>
        <dbReference type="PROSITE" id="PS50937"/>
    </source>
</evidence>
<evidence type="ECO:0000313" key="5">
    <source>
        <dbReference type="EMBL" id="RZF21623.1"/>
    </source>
</evidence>
<dbReference type="Gene3D" id="1.10.1660.10">
    <property type="match status" value="1"/>
</dbReference>
<dbReference type="Pfam" id="PF13411">
    <property type="entry name" value="MerR_1"/>
    <property type="match status" value="1"/>
</dbReference>
<gene>
    <name evidence="5" type="ORF">DAY19_08010</name>
</gene>
<dbReference type="PANTHER" id="PTHR30204">
    <property type="entry name" value="REDOX-CYCLING DRUG-SENSING TRANSCRIPTIONAL ACTIVATOR SOXR"/>
    <property type="match status" value="1"/>
</dbReference>
<evidence type="ECO:0000313" key="6">
    <source>
        <dbReference type="Proteomes" id="UP000443582"/>
    </source>
</evidence>
<evidence type="ECO:0000256" key="3">
    <source>
        <dbReference type="ARBA" id="ARBA00023163"/>
    </source>
</evidence>
<keyword evidence="2" id="KW-0238">DNA-binding</keyword>
<dbReference type="InterPro" id="IPR000551">
    <property type="entry name" value="MerR-type_HTH_dom"/>
</dbReference>
<name>A0ABY0IFB1_9BACT</name>